<reference evidence="6 7" key="1">
    <citation type="submission" date="2018-01" db="EMBL/GenBank/DDBJ databases">
        <title>Whole genome analyses suggest that Burkholderia sensu lato contains two further novel genera in the rhizoxinica-symbiotica group Mycetohabitans gen. nov., and Trinickia gen. nov.: implications for the evolution of diazotrophy and nodulation in the Burkholderiaceae.</title>
        <authorList>
            <person name="Estrada-de los Santos P."/>
            <person name="Palmer M."/>
            <person name="Chavez-Ramirez B."/>
            <person name="Beukes C."/>
            <person name="Steenkamp E.T."/>
            <person name="Hirsch A.M."/>
            <person name="Manyaka P."/>
            <person name="Maluk M."/>
            <person name="Lafos M."/>
            <person name="Crook M."/>
            <person name="Gross E."/>
            <person name="Simon M.F."/>
            <person name="Bueno dos Reis Junior F."/>
            <person name="Poole P.S."/>
            <person name="Venter S.N."/>
            <person name="James E.K."/>
        </authorList>
    </citation>
    <scope>NUCLEOTIDE SEQUENCE [LARGE SCALE GENOMIC DNA]</scope>
    <source>
        <strain evidence="6 7">GP25-8</strain>
    </source>
</reference>
<dbReference type="CDD" id="cd08474">
    <property type="entry name" value="PBP2_CrgA_like_5"/>
    <property type="match status" value="1"/>
</dbReference>
<keyword evidence="3" id="KW-0238">DNA-binding</keyword>
<dbReference type="FunFam" id="1.10.10.10:FF:000001">
    <property type="entry name" value="LysR family transcriptional regulator"/>
    <property type="match status" value="1"/>
</dbReference>
<dbReference type="Pfam" id="PF00126">
    <property type="entry name" value="HTH_1"/>
    <property type="match status" value="1"/>
</dbReference>
<dbReference type="Proteomes" id="UP000235347">
    <property type="component" value="Unassembled WGS sequence"/>
</dbReference>
<organism evidence="6 7">
    <name type="scientific">Trinickia soli</name>
    <dbReference type="NCBI Taxonomy" id="380675"/>
    <lineage>
        <taxon>Bacteria</taxon>
        <taxon>Pseudomonadati</taxon>
        <taxon>Pseudomonadota</taxon>
        <taxon>Betaproteobacteria</taxon>
        <taxon>Burkholderiales</taxon>
        <taxon>Burkholderiaceae</taxon>
        <taxon>Trinickia</taxon>
    </lineage>
</organism>
<dbReference type="InterPro" id="IPR036390">
    <property type="entry name" value="WH_DNA-bd_sf"/>
</dbReference>
<dbReference type="SUPFAM" id="SSF46785">
    <property type="entry name" value="Winged helix' DNA-binding domain"/>
    <property type="match status" value="1"/>
</dbReference>
<evidence type="ECO:0000313" key="7">
    <source>
        <dbReference type="Proteomes" id="UP000235347"/>
    </source>
</evidence>
<dbReference type="SUPFAM" id="SSF53850">
    <property type="entry name" value="Periplasmic binding protein-like II"/>
    <property type="match status" value="1"/>
</dbReference>
<feature type="domain" description="HTH lysR-type" evidence="5">
    <location>
        <begin position="1"/>
        <end position="61"/>
    </location>
</feature>
<dbReference type="GO" id="GO:0043565">
    <property type="term" value="F:sequence-specific DNA binding"/>
    <property type="evidence" value="ECO:0007669"/>
    <property type="project" value="TreeGrafter"/>
</dbReference>
<dbReference type="InterPro" id="IPR036388">
    <property type="entry name" value="WH-like_DNA-bd_sf"/>
</dbReference>
<protein>
    <submittedName>
        <fullName evidence="6">LysR family transcriptional regulator</fullName>
    </submittedName>
</protein>
<comment type="caution">
    <text evidence="6">The sequence shown here is derived from an EMBL/GenBank/DDBJ whole genome shotgun (WGS) entry which is preliminary data.</text>
</comment>
<evidence type="ECO:0000256" key="2">
    <source>
        <dbReference type="ARBA" id="ARBA00023015"/>
    </source>
</evidence>
<keyword evidence="2" id="KW-0805">Transcription regulation</keyword>
<sequence>MENAELAELAVFAAVAKHLSFRQAATDRGTSSSAISHSIRSLEARVGVRLFHRTTRSVSLTEAGEMLYAQLNPALSSMRAAVDGLNSYRATPFGTLRLNVPTSIAPFVLGDAMESLLRRNPGLKLEVTATDTLVDIVEAGFDAGIRFGERLSQDMVAVRIKSKLRFAVVGSPGYFEGRQIPATPHDLQNHTCIRYAFPSGAILNWEFLKNGEAIHVDVNGALTVDSQELMVEAAVRGLGLAYVWEERAAPYLRDGRLERCLDDWCAVEEGLFLYFPSRRHQSAGLKALIEALKA</sequence>
<evidence type="ECO:0000313" key="6">
    <source>
        <dbReference type="EMBL" id="PMS24119.1"/>
    </source>
</evidence>
<proteinExistence type="inferred from homology"/>
<dbReference type="PANTHER" id="PTHR30537">
    <property type="entry name" value="HTH-TYPE TRANSCRIPTIONAL REGULATOR"/>
    <property type="match status" value="1"/>
</dbReference>
<dbReference type="EMBL" id="PNYB01000011">
    <property type="protein sequence ID" value="PMS24119.1"/>
    <property type="molecule type" value="Genomic_DNA"/>
</dbReference>
<dbReference type="Pfam" id="PF03466">
    <property type="entry name" value="LysR_substrate"/>
    <property type="match status" value="1"/>
</dbReference>
<dbReference type="RefSeq" id="WP_102610606.1">
    <property type="nucleotide sequence ID" value="NZ_CADIKD010000013.1"/>
</dbReference>
<dbReference type="PANTHER" id="PTHR30537:SF1">
    <property type="entry name" value="HTH-TYPE TRANSCRIPTIONAL REGULATOR PGRR"/>
    <property type="match status" value="1"/>
</dbReference>
<keyword evidence="4" id="KW-0804">Transcription</keyword>
<evidence type="ECO:0000256" key="1">
    <source>
        <dbReference type="ARBA" id="ARBA00009437"/>
    </source>
</evidence>
<dbReference type="InterPro" id="IPR000847">
    <property type="entry name" value="LysR_HTH_N"/>
</dbReference>
<dbReference type="InterPro" id="IPR058163">
    <property type="entry name" value="LysR-type_TF_proteobact-type"/>
</dbReference>
<evidence type="ECO:0000256" key="4">
    <source>
        <dbReference type="ARBA" id="ARBA00023163"/>
    </source>
</evidence>
<gene>
    <name evidence="6" type="ORF">C0Z19_14975</name>
</gene>
<keyword evidence="7" id="KW-1185">Reference proteome</keyword>
<dbReference type="GO" id="GO:0006351">
    <property type="term" value="P:DNA-templated transcription"/>
    <property type="evidence" value="ECO:0007669"/>
    <property type="project" value="TreeGrafter"/>
</dbReference>
<accession>A0A2N7W403</accession>
<dbReference type="Gene3D" id="3.40.190.290">
    <property type="match status" value="1"/>
</dbReference>
<evidence type="ECO:0000256" key="3">
    <source>
        <dbReference type="ARBA" id="ARBA00023125"/>
    </source>
</evidence>
<dbReference type="PROSITE" id="PS50931">
    <property type="entry name" value="HTH_LYSR"/>
    <property type="match status" value="1"/>
</dbReference>
<dbReference type="GO" id="GO:0003700">
    <property type="term" value="F:DNA-binding transcription factor activity"/>
    <property type="evidence" value="ECO:0007669"/>
    <property type="project" value="InterPro"/>
</dbReference>
<comment type="similarity">
    <text evidence="1">Belongs to the LysR transcriptional regulatory family.</text>
</comment>
<evidence type="ECO:0000259" key="5">
    <source>
        <dbReference type="PROSITE" id="PS50931"/>
    </source>
</evidence>
<dbReference type="AlphaFoldDB" id="A0A2N7W403"/>
<dbReference type="Gene3D" id="1.10.10.10">
    <property type="entry name" value="Winged helix-like DNA-binding domain superfamily/Winged helix DNA-binding domain"/>
    <property type="match status" value="1"/>
</dbReference>
<dbReference type="InterPro" id="IPR005119">
    <property type="entry name" value="LysR_subst-bd"/>
</dbReference>
<name>A0A2N7W403_9BURK</name>